<evidence type="ECO:0000313" key="2">
    <source>
        <dbReference type="Proteomes" id="UP000009872"/>
    </source>
</evidence>
<accession>K9EEU7</accession>
<dbReference type="HOGENOM" id="CLU_3388085_0_0_10"/>
<comment type="caution">
    <text evidence="1">The sequence shown here is derived from an EMBL/GenBank/DDBJ whole genome shotgun (WGS) entry which is preliminary data.</text>
</comment>
<gene>
    <name evidence="1" type="ORF">HMPREF9447_03416</name>
</gene>
<protein>
    <submittedName>
        <fullName evidence="1">Uncharacterized protein</fullName>
    </submittedName>
</protein>
<dbReference type="Proteomes" id="UP000009872">
    <property type="component" value="Unassembled WGS sequence"/>
</dbReference>
<keyword evidence="2" id="KW-1185">Reference proteome</keyword>
<sequence>MHLLQHSKYTQKRIKSIQVDINDDFMTDLGIV</sequence>
<reference evidence="1 2" key="1">
    <citation type="submission" date="2012-09" db="EMBL/GenBank/DDBJ databases">
        <title>The Genome Sequence of Bacteroides oleiciplenus YIT 12058.</title>
        <authorList>
            <consortium name="The Broad Institute Genome Sequencing Platform"/>
            <person name="Earl A."/>
            <person name="Ward D."/>
            <person name="Feldgarden M."/>
            <person name="Gevers D."/>
            <person name="Morotomi M."/>
            <person name="Walker B."/>
            <person name="Young S.K."/>
            <person name="Zeng Q."/>
            <person name="Gargeya S."/>
            <person name="Fitzgerald M."/>
            <person name="Haas B."/>
            <person name="Abouelleil A."/>
            <person name="Alvarado L."/>
            <person name="Arachchi H.M."/>
            <person name="Berlin A.M."/>
            <person name="Chapman S.B."/>
            <person name="Goldberg J."/>
            <person name="Griggs A."/>
            <person name="Gujja S."/>
            <person name="Hansen M."/>
            <person name="Howarth C."/>
            <person name="Imamovic A."/>
            <person name="Larimer J."/>
            <person name="McCowen C."/>
            <person name="Montmayeur A."/>
            <person name="Murphy C."/>
            <person name="Neiman D."/>
            <person name="Pearson M."/>
            <person name="Priest M."/>
            <person name="Roberts A."/>
            <person name="Saif S."/>
            <person name="Shea T."/>
            <person name="Sisk P."/>
            <person name="Sykes S."/>
            <person name="Wortman J."/>
            <person name="Nusbaum C."/>
            <person name="Birren B."/>
        </authorList>
    </citation>
    <scope>NUCLEOTIDE SEQUENCE [LARGE SCALE GENOMIC DNA]</scope>
    <source>
        <strain evidence="1 2">YIT 12058</strain>
    </source>
</reference>
<dbReference type="EMBL" id="ADLF01000014">
    <property type="protein sequence ID" value="EKU89437.1"/>
    <property type="molecule type" value="Genomic_DNA"/>
</dbReference>
<dbReference type="AlphaFoldDB" id="K9EEU7"/>
<organism evidence="1 2">
    <name type="scientific">Bacteroides oleiciplenus YIT 12058</name>
    <dbReference type="NCBI Taxonomy" id="742727"/>
    <lineage>
        <taxon>Bacteria</taxon>
        <taxon>Pseudomonadati</taxon>
        <taxon>Bacteroidota</taxon>
        <taxon>Bacteroidia</taxon>
        <taxon>Bacteroidales</taxon>
        <taxon>Bacteroidaceae</taxon>
        <taxon>Bacteroides</taxon>
    </lineage>
</organism>
<name>K9EEU7_9BACE</name>
<evidence type="ECO:0000313" key="1">
    <source>
        <dbReference type="EMBL" id="EKU89437.1"/>
    </source>
</evidence>
<proteinExistence type="predicted"/>